<keyword evidence="3 6" id="KW-0812">Transmembrane</keyword>
<feature type="transmembrane region" description="Helical" evidence="6">
    <location>
        <begin position="315"/>
        <end position="335"/>
    </location>
</feature>
<dbReference type="PANTHER" id="PTHR32044:SF80">
    <property type="entry name" value="XYLOGLUCAN GLYCOSYLTRANSFERASE 2-RELATED"/>
    <property type="match status" value="1"/>
</dbReference>
<feature type="transmembrane region" description="Helical" evidence="6">
    <location>
        <begin position="433"/>
        <end position="452"/>
    </location>
</feature>
<evidence type="ECO:0000313" key="7">
    <source>
        <dbReference type="EMBL" id="KAB0670612.1"/>
    </source>
</evidence>
<keyword evidence="4 6" id="KW-1133">Transmembrane helix</keyword>
<evidence type="ECO:0000256" key="5">
    <source>
        <dbReference type="ARBA" id="ARBA00023136"/>
    </source>
</evidence>
<dbReference type="Pfam" id="PF13641">
    <property type="entry name" value="Glyco_tranf_2_3"/>
    <property type="match status" value="1"/>
</dbReference>
<keyword evidence="8" id="KW-1185">Reference proteome</keyword>
<comment type="caution">
    <text evidence="7">The sequence shown here is derived from an EMBL/GenBank/DDBJ whole genome shotgun (WGS) entry which is preliminary data.</text>
</comment>
<reference evidence="7 8" key="1">
    <citation type="journal article" date="2020" name="Microorganisms">
        <title>Description of Three Novel Members in the Family Geobacteraceae, Oryzomonas japonicum gen. nov., sp. nov., Oryzomonas sagensis sp. nov., and Oryzomonas ruber sp. nov.</title>
        <authorList>
            <person name="Xu Z."/>
            <person name="Masuda Y."/>
            <person name="Hayakawa C."/>
            <person name="Ushijima N."/>
            <person name="Kawano K."/>
            <person name="Shiratori Y."/>
            <person name="Senoo K."/>
            <person name="Itoh H."/>
        </authorList>
    </citation>
    <scope>NUCLEOTIDE SEQUENCE [LARGE SCALE GENOMIC DNA]</scope>
    <source>
        <strain evidence="7 8">Red100</strain>
    </source>
</reference>
<feature type="transmembrane region" description="Helical" evidence="6">
    <location>
        <begin position="458"/>
        <end position="475"/>
    </location>
</feature>
<accession>A0ABQ6TQD8</accession>
<dbReference type="Proteomes" id="UP000798046">
    <property type="component" value="Unassembled WGS sequence"/>
</dbReference>
<evidence type="ECO:0000256" key="6">
    <source>
        <dbReference type="SAM" id="Phobius"/>
    </source>
</evidence>
<dbReference type="InterPro" id="IPR029044">
    <property type="entry name" value="Nucleotide-diphossugar_trans"/>
</dbReference>
<evidence type="ECO:0000256" key="3">
    <source>
        <dbReference type="ARBA" id="ARBA00022692"/>
    </source>
</evidence>
<dbReference type="EMBL" id="VZRA01000002">
    <property type="protein sequence ID" value="KAB0670612.1"/>
    <property type="molecule type" value="Genomic_DNA"/>
</dbReference>
<evidence type="ECO:0000256" key="4">
    <source>
        <dbReference type="ARBA" id="ARBA00022989"/>
    </source>
</evidence>
<proteinExistence type="predicted"/>
<sequence length="488" mass="54809">MLHALIPVLTAVHFSALFGLCLYGMHRIRLIRCLYRPKGPGTPQPPLPAALPMVTVQLPLYNERFVAERLLDAAARLDWPRDRFQIQVLDDSDDDTRQLVDERAARWRGEEIAIDVVRRTGRAGYKAGALAHGLATARGEFIAVFDADFIPAPDFLHATIPWFADGGVGMVQTRWGFCNADHSWFTGIQSLLLGPHFSIEHRVRYQEGLFFNFNGTAGVWRRSAIASAGGWQSDTVTEDLDLSYRAQLAGWRFVYREECRVPSELPVTMAALRSQQQRWAKGSVQTARKILPRLLRARLPLAVKVEAVAHLMANIYWLLGMVVMLTLYPAVTWRVGIGLHQMLRIDLPIFLATSGAIMGYFLLYALRSGTGKLRHLLLLPALTIGLAPSISISVLQGLCRSGGTFERTPKFGVQGRERMPGLAFLYRQKSIPYIAMNGALFIYCLLPLFFAWQRETWFAVPLFLLFPFGFALVIAKDLTEALPSRRTL</sequence>
<organism evidence="7 8">
    <name type="scientific">Oryzomonas sagensis</name>
    <dbReference type="NCBI Taxonomy" id="2603857"/>
    <lineage>
        <taxon>Bacteria</taxon>
        <taxon>Pseudomonadati</taxon>
        <taxon>Thermodesulfobacteriota</taxon>
        <taxon>Desulfuromonadia</taxon>
        <taxon>Geobacterales</taxon>
        <taxon>Geobacteraceae</taxon>
        <taxon>Oryzomonas</taxon>
    </lineage>
</organism>
<dbReference type="PANTHER" id="PTHR32044">
    <property type="entry name" value="GLUCOMANNAN 4-BETA-MANNOSYLTRANSFERASE 9"/>
    <property type="match status" value="1"/>
</dbReference>
<name>A0ABQ6TQD8_9BACT</name>
<evidence type="ECO:0000256" key="2">
    <source>
        <dbReference type="ARBA" id="ARBA00022679"/>
    </source>
</evidence>
<comment type="subcellular location">
    <subcellularLocation>
        <location evidence="1">Endomembrane system</location>
    </subcellularLocation>
</comment>
<evidence type="ECO:0000256" key="1">
    <source>
        <dbReference type="ARBA" id="ARBA00004308"/>
    </source>
</evidence>
<feature type="transmembrane region" description="Helical" evidence="6">
    <location>
        <begin position="347"/>
        <end position="366"/>
    </location>
</feature>
<evidence type="ECO:0000313" key="8">
    <source>
        <dbReference type="Proteomes" id="UP000798046"/>
    </source>
</evidence>
<dbReference type="SUPFAM" id="SSF53448">
    <property type="entry name" value="Nucleotide-diphospho-sugar transferases"/>
    <property type="match status" value="1"/>
</dbReference>
<protein>
    <submittedName>
        <fullName evidence="7">Glycosyltransferase</fullName>
    </submittedName>
</protein>
<feature type="transmembrane region" description="Helical" evidence="6">
    <location>
        <begin position="378"/>
        <end position="399"/>
    </location>
</feature>
<gene>
    <name evidence="7" type="ORF">F6V30_09680</name>
</gene>
<dbReference type="Gene3D" id="3.90.550.10">
    <property type="entry name" value="Spore Coat Polysaccharide Biosynthesis Protein SpsA, Chain A"/>
    <property type="match status" value="1"/>
</dbReference>
<keyword evidence="2" id="KW-0808">Transferase</keyword>
<keyword evidence="5 6" id="KW-0472">Membrane</keyword>